<keyword evidence="2" id="KW-0689">Ribosomal protein</keyword>
<keyword evidence="3" id="KW-0687">Ribonucleoprotein</keyword>
<name>A0ABD1L4E4_9FABA</name>
<accession>A0ABD1L4E4</accession>
<protein>
    <submittedName>
        <fullName evidence="4">Uncharacterized protein</fullName>
    </submittedName>
</protein>
<comment type="caution">
    <text evidence="4">The sequence shown here is derived from an EMBL/GenBank/DDBJ whole genome shotgun (WGS) entry which is preliminary data.</text>
</comment>
<proteinExistence type="inferred from homology"/>
<sequence length="84" mass="9937">MRSNQSLVVVKFKLGVGNCEVWVTMWNYDIVEYNEVIIKWIGTKMVKKSLRQVKEKYCSCITLNLHTDKKVLEEMTLITLKRLQ</sequence>
<dbReference type="SUPFAM" id="SSF116820">
    <property type="entry name" value="Rps17e-like"/>
    <property type="match status" value="1"/>
</dbReference>
<reference evidence="4 5" key="1">
    <citation type="submission" date="2024-08" db="EMBL/GenBank/DDBJ databases">
        <title>Insights into the chromosomal genome structure of Flemingia macrophylla.</title>
        <authorList>
            <person name="Ding Y."/>
            <person name="Zhao Y."/>
            <person name="Bi W."/>
            <person name="Wu M."/>
            <person name="Zhao G."/>
            <person name="Gong Y."/>
            <person name="Li W."/>
            <person name="Zhang P."/>
        </authorList>
    </citation>
    <scope>NUCLEOTIDE SEQUENCE [LARGE SCALE GENOMIC DNA]</scope>
    <source>
        <strain evidence="4">DYQJB</strain>
        <tissue evidence="4">Leaf</tissue>
    </source>
</reference>
<evidence type="ECO:0000256" key="1">
    <source>
        <dbReference type="ARBA" id="ARBA00010444"/>
    </source>
</evidence>
<organism evidence="4 5">
    <name type="scientific">Flemingia macrophylla</name>
    <dbReference type="NCBI Taxonomy" id="520843"/>
    <lineage>
        <taxon>Eukaryota</taxon>
        <taxon>Viridiplantae</taxon>
        <taxon>Streptophyta</taxon>
        <taxon>Embryophyta</taxon>
        <taxon>Tracheophyta</taxon>
        <taxon>Spermatophyta</taxon>
        <taxon>Magnoliopsida</taxon>
        <taxon>eudicotyledons</taxon>
        <taxon>Gunneridae</taxon>
        <taxon>Pentapetalae</taxon>
        <taxon>rosids</taxon>
        <taxon>fabids</taxon>
        <taxon>Fabales</taxon>
        <taxon>Fabaceae</taxon>
        <taxon>Papilionoideae</taxon>
        <taxon>50 kb inversion clade</taxon>
        <taxon>NPAAA clade</taxon>
        <taxon>indigoferoid/millettioid clade</taxon>
        <taxon>Phaseoleae</taxon>
        <taxon>Flemingia</taxon>
    </lineage>
</organism>
<evidence type="ECO:0000256" key="2">
    <source>
        <dbReference type="ARBA" id="ARBA00022980"/>
    </source>
</evidence>
<comment type="similarity">
    <text evidence="1">Belongs to the eukaryotic ribosomal protein eS17 family.</text>
</comment>
<dbReference type="Pfam" id="PF00833">
    <property type="entry name" value="Ribosomal_S17e"/>
    <property type="match status" value="1"/>
</dbReference>
<evidence type="ECO:0000313" key="4">
    <source>
        <dbReference type="EMBL" id="KAL2318243.1"/>
    </source>
</evidence>
<dbReference type="InterPro" id="IPR001210">
    <property type="entry name" value="Ribosomal_eS17"/>
</dbReference>
<dbReference type="Proteomes" id="UP001603857">
    <property type="component" value="Unassembled WGS sequence"/>
</dbReference>
<dbReference type="AlphaFoldDB" id="A0ABD1L4E4"/>
<dbReference type="EMBL" id="JBGMDY010000011">
    <property type="protein sequence ID" value="KAL2318243.1"/>
    <property type="molecule type" value="Genomic_DNA"/>
</dbReference>
<evidence type="ECO:0000256" key="3">
    <source>
        <dbReference type="ARBA" id="ARBA00023274"/>
    </source>
</evidence>
<dbReference type="InterPro" id="IPR036401">
    <property type="entry name" value="Ribosomal_eS17_sf"/>
</dbReference>
<evidence type="ECO:0000313" key="5">
    <source>
        <dbReference type="Proteomes" id="UP001603857"/>
    </source>
</evidence>
<dbReference type="Gene3D" id="1.10.60.20">
    <property type="entry name" value="Ribosomal protein S17e-like"/>
    <property type="match status" value="1"/>
</dbReference>
<dbReference type="GO" id="GO:0005840">
    <property type="term" value="C:ribosome"/>
    <property type="evidence" value="ECO:0007669"/>
    <property type="project" value="UniProtKB-KW"/>
</dbReference>
<keyword evidence="5" id="KW-1185">Reference proteome</keyword>
<dbReference type="GO" id="GO:1990904">
    <property type="term" value="C:ribonucleoprotein complex"/>
    <property type="evidence" value="ECO:0007669"/>
    <property type="project" value="UniProtKB-KW"/>
</dbReference>
<gene>
    <name evidence="4" type="ORF">Fmac_032119</name>
</gene>